<dbReference type="SUPFAM" id="SSF52799">
    <property type="entry name" value="(Phosphotyrosine protein) phosphatases II"/>
    <property type="match status" value="2"/>
</dbReference>
<evidence type="ECO:0000259" key="20">
    <source>
        <dbReference type="PROSITE" id="PS50055"/>
    </source>
</evidence>
<evidence type="ECO:0000256" key="13">
    <source>
        <dbReference type="ARBA" id="ARBA00023170"/>
    </source>
</evidence>
<evidence type="ECO:0000313" key="25">
    <source>
        <dbReference type="Ensembl" id="ENSOMYP00000091832.2"/>
    </source>
</evidence>
<dbReference type="Gene3D" id="2.60.120.200">
    <property type="match status" value="1"/>
</dbReference>
<keyword evidence="12" id="KW-1015">Disulfide bond</keyword>
<evidence type="ECO:0000256" key="11">
    <source>
        <dbReference type="ARBA" id="ARBA00023136"/>
    </source>
</evidence>
<dbReference type="PROSITE" id="PS50055">
    <property type="entry name" value="TYR_PHOSPHATASE_PTP"/>
    <property type="match status" value="2"/>
</dbReference>
<dbReference type="PRINTS" id="PR00700">
    <property type="entry name" value="PRTYPHPHTASE"/>
</dbReference>
<dbReference type="InterPro" id="IPR000998">
    <property type="entry name" value="MAM_dom"/>
</dbReference>
<keyword evidence="7" id="KW-0677">Repeat</keyword>
<evidence type="ECO:0000256" key="1">
    <source>
        <dbReference type="ARBA" id="ARBA00004479"/>
    </source>
</evidence>
<dbReference type="InterPro" id="IPR016130">
    <property type="entry name" value="Tyr_Pase_AS"/>
</dbReference>
<reference evidence="25" key="1">
    <citation type="submission" date="2020-07" db="EMBL/GenBank/DDBJ databases">
        <title>A long reads based de novo assembly of the rainbow trout Arlee double haploid line genome.</title>
        <authorList>
            <person name="Gao G."/>
            <person name="Palti Y."/>
        </authorList>
    </citation>
    <scope>NUCLEOTIDE SEQUENCE [LARGE SCALE GENOMIC DNA]</scope>
</reference>
<dbReference type="PROSITE" id="PS00383">
    <property type="entry name" value="TYR_PHOSPHATASE_1"/>
    <property type="match status" value="2"/>
</dbReference>
<dbReference type="Pfam" id="PF00102">
    <property type="entry name" value="Y_phosphatase"/>
    <property type="match status" value="2"/>
</dbReference>
<dbReference type="InterPro" id="IPR003961">
    <property type="entry name" value="FN3_dom"/>
</dbReference>
<dbReference type="InterPro" id="IPR003599">
    <property type="entry name" value="Ig_sub"/>
</dbReference>
<evidence type="ECO:0000313" key="26">
    <source>
        <dbReference type="Proteomes" id="UP000694395"/>
    </source>
</evidence>
<evidence type="ECO:0000256" key="19">
    <source>
        <dbReference type="SAM" id="SignalP"/>
    </source>
</evidence>
<feature type="domain" description="Tyrosine specific protein phosphatases" evidence="21">
    <location>
        <begin position="1081"/>
        <end position="1152"/>
    </location>
</feature>
<dbReference type="PANTHER" id="PTHR19134">
    <property type="entry name" value="RECEPTOR-TYPE TYROSINE-PROTEIN PHOSPHATASE"/>
    <property type="match status" value="1"/>
</dbReference>
<feature type="domain" description="Fibronectin type-III" evidence="24">
    <location>
        <begin position="285"/>
        <end position="380"/>
    </location>
</feature>
<gene>
    <name evidence="25" type="primary">LOC110529548</name>
</gene>
<reference evidence="25" key="3">
    <citation type="submission" date="2025-09" db="UniProtKB">
        <authorList>
            <consortium name="Ensembl"/>
        </authorList>
    </citation>
    <scope>IDENTIFICATION</scope>
</reference>
<dbReference type="Ensembl" id="ENSOMYT00000099920.2">
    <property type="protein sequence ID" value="ENSOMYP00000091832.2"/>
    <property type="gene ID" value="ENSOMYG00000031978.2"/>
</dbReference>
<evidence type="ECO:0000256" key="8">
    <source>
        <dbReference type="ARBA" id="ARBA00022801"/>
    </source>
</evidence>
<keyword evidence="6 19" id="KW-0732">Signal</keyword>
<comment type="catalytic activity">
    <reaction evidence="16">
        <text>O-phospho-L-tyrosyl-[protein] + H2O = L-tyrosyl-[protein] + phosphate</text>
        <dbReference type="Rhea" id="RHEA:10684"/>
        <dbReference type="Rhea" id="RHEA-COMP:10136"/>
        <dbReference type="Rhea" id="RHEA-COMP:20101"/>
        <dbReference type="ChEBI" id="CHEBI:15377"/>
        <dbReference type="ChEBI" id="CHEBI:43474"/>
        <dbReference type="ChEBI" id="CHEBI:46858"/>
        <dbReference type="ChEBI" id="CHEBI:61978"/>
        <dbReference type="EC" id="3.1.3.48"/>
    </reaction>
</comment>
<dbReference type="Proteomes" id="UP000694395">
    <property type="component" value="Chromosome 8"/>
</dbReference>
<dbReference type="InterPro" id="IPR013320">
    <property type="entry name" value="ConA-like_dom_sf"/>
</dbReference>
<dbReference type="PANTHER" id="PTHR19134:SF209">
    <property type="entry name" value="RECEPTOR-TYPE TYROSINE-PROTEIN PHOSPHATASE KAPPA"/>
    <property type="match status" value="1"/>
</dbReference>
<dbReference type="SUPFAM" id="SSF49899">
    <property type="entry name" value="Concanavalin A-like lectins/glucanases"/>
    <property type="match status" value="1"/>
</dbReference>
<feature type="domain" description="Fibronectin type-III" evidence="24">
    <location>
        <begin position="482"/>
        <end position="586"/>
    </location>
</feature>
<dbReference type="SUPFAM" id="SSF49265">
    <property type="entry name" value="Fibronectin type III"/>
    <property type="match status" value="2"/>
</dbReference>
<keyword evidence="11" id="KW-0472">Membrane</keyword>
<dbReference type="InterPro" id="IPR013098">
    <property type="entry name" value="Ig_I-set"/>
</dbReference>
<dbReference type="InterPro" id="IPR007110">
    <property type="entry name" value="Ig-like_dom"/>
</dbReference>
<dbReference type="SMART" id="SM00137">
    <property type="entry name" value="MAM"/>
    <property type="match status" value="1"/>
</dbReference>
<reference evidence="25" key="2">
    <citation type="submission" date="2025-08" db="UniProtKB">
        <authorList>
            <consortium name="Ensembl"/>
        </authorList>
    </citation>
    <scope>IDENTIFICATION</scope>
</reference>
<dbReference type="Pfam" id="PF00629">
    <property type="entry name" value="MAM"/>
    <property type="match status" value="1"/>
</dbReference>
<dbReference type="GO" id="GO:0004725">
    <property type="term" value="F:protein tyrosine phosphatase activity"/>
    <property type="evidence" value="ECO:0007669"/>
    <property type="project" value="UniProtKB-EC"/>
</dbReference>
<evidence type="ECO:0000259" key="24">
    <source>
        <dbReference type="PROSITE" id="PS50853"/>
    </source>
</evidence>
<accession>A0A8C7U5L9</accession>
<evidence type="ECO:0000256" key="2">
    <source>
        <dbReference type="ARBA" id="ARBA00006396"/>
    </source>
</evidence>
<dbReference type="CDD" id="cd06263">
    <property type="entry name" value="MAM"/>
    <property type="match status" value="1"/>
</dbReference>
<comment type="subcellular location">
    <subcellularLocation>
        <location evidence="1">Membrane</location>
        <topology evidence="1">Single-pass type I membrane protein</topology>
    </subcellularLocation>
</comment>
<dbReference type="SMART" id="SM00194">
    <property type="entry name" value="PTPc"/>
    <property type="match status" value="2"/>
</dbReference>
<comment type="function">
    <text evidence="17">Regulation of processes involving cell contact and adhesion such as growth control, tumor invasion, and metastasis. Negative regulator of EGFR signaling pathway. Forms complexes with beta-catenin and gamma-catenin/plakoglobin. Beta-catenin may be a substrate for the catalytic activity of PTPRK/PTP-kappa.</text>
</comment>
<feature type="chain" id="PRO_5035458368" description="Receptor-type tyrosine-protein phosphatase kappa" evidence="19">
    <location>
        <begin position="21"/>
        <end position="1459"/>
    </location>
</feature>
<evidence type="ECO:0000256" key="3">
    <source>
        <dbReference type="ARBA" id="ARBA00013064"/>
    </source>
</evidence>
<dbReference type="Pfam" id="PF07679">
    <property type="entry name" value="I-set"/>
    <property type="match status" value="1"/>
</dbReference>
<dbReference type="SMART" id="SM00404">
    <property type="entry name" value="PTPc_motif"/>
    <property type="match status" value="2"/>
</dbReference>
<feature type="signal peptide" evidence="19">
    <location>
        <begin position="1"/>
        <end position="20"/>
    </location>
</feature>
<dbReference type="InterPro" id="IPR013783">
    <property type="entry name" value="Ig-like_fold"/>
</dbReference>
<dbReference type="EC" id="3.1.3.48" evidence="3"/>
<dbReference type="InterPro" id="IPR029021">
    <property type="entry name" value="Prot-tyrosine_phosphatase-like"/>
</dbReference>
<dbReference type="Pfam" id="PF23144">
    <property type="entry name" value="Fn3_PTPRU"/>
    <property type="match status" value="1"/>
</dbReference>
<feature type="domain" description="Ig-like" evidence="23">
    <location>
        <begin position="187"/>
        <end position="272"/>
    </location>
</feature>
<dbReference type="CDD" id="cd00063">
    <property type="entry name" value="FN3"/>
    <property type="match status" value="2"/>
</dbReference>
<dbReference type="PROSITE" id="PS50056">
    <property type="entry name" value="TYR_PHOSPHATASE_2"/>
    <property type="match status" value="2"/>
</dbReference>
<feature type="domain" description="Tyrosine specific protein phosphatases" evidence="21">
    <location>
        <begin position="1369"/>
        <end position="1446"/>
    </location>
</feature>
<evidence type="ECO:0000256" key="6">
    <source>
        <dbReference type="ARBA" id="ARBA00022729"/>
    </source>
</evidence>
<keyword evidence="4" id="KW-0597">Phosphoprotein</keyword>
<dbReference type="SMART" id="SM00060">
    <property type="entry name" value="FN3"/>
    <property type="match status" value="3"/>
</dbReference>
<dbReference type="PROSITE" id="PS50835">
    <property type="entry name" value="IG_LIKE"/>
    <property type="match status" value="1"/>
</dbReference>
<dbReference type="PROSITE" id="PS50853">
    <property type="entry name" value="FN3"/>
    <property type="match status" value="3"/>
</dbReference>
<proteinExistence type="inferred from homology"/>
<dbReference type="InterPro" id="IPR050348">
    <property type="entry name" value="Protein-Tyr_Phosphatase"/>
</dbReference>
<evidence type="ECO:0000259" key="23">
    <source>
        <dbReference type="PROSITE" id="PS50835"/>
    </source>
</evidence>
<evidence type="ECO:0000256" key="10">
    <source>
        <dbReference type="ARBA" id="ARBA00022989"/>
    </source>
</evidence>
<evidence type="ECO:0000256" key="4">
    <source>
        <dbReference type="ARBA" id="ARBA00022553"/>
    </source>
</evidence>
<dbReference type="FunFam" id="2.60.40.10:FF:000025">
    <property type="entry name" value="receptor-type tyrosine-protein phosphatase U isoform X2"/>
    <property type="match status" value="1"/>
</dbReference>
<dbReference type="InterPro" id="IPR036179">
    <property type="entry name" value="Ig-like_dom_sf"/>
</dbReference>
<evidence type="ECO:0000256" key="12">
    <source>
        <dbReference type="ARBA" id="ARBA00023157"/>
    </source>
</evidence>
<keyword evidence="10" id="KW-1133">Transmembrane helix</keyword>
<dbReference type="InterPro" id="IPR000242">
    <property type="entry name" value="PTP_cat"/>
</dbReference>
<evidence type="ECO:0000259" key="21">
    <source>
        <dbReference type="PROSITE" id="PS50056"/>
    </source>
</evidence>
<keyword evidence="9" id="KW-0904">Protein phosphatase</keyword>
<dbReference type="Pfam" id="PF00041">
    <property type="entry name" value="fn3"/>
    <property type="match status" value="1"/>
</dbReference>
<keyword evidence="15" id="KW-0393">Immunoglobulin domain</keyword>
<dbReference type="FunFam" id="2.60.40.10:FF:000048">
    <property type="entry name" value="receptor-type tyrosine-protein phosphatase U isoform X1"/>
    <property type="match status" value="1"/>
</dbReference>
<feature type="domain" description="Tyrosine-protein phosphatase" evidence="20">
    <location>
        <begin position="907"/>
        <end position="1161"/>
    </location>
</feature>
<keyword evidence="8" id="KW-0378">Hydrolase</keyword>
<dbReference type="FunFam" id="3.90.190.10:FF:000005">
    <property type="entry name" value="receptor-type tyrosine-protein phosphatase kappa isoform X1"/>
    <property type="match status" value="1"/>
</dbReference>
<comment type="similarity">
    <text evidence="2">Belongs to the protein-tyrosine phosphatase family. Receptor class 2B subfamily.</text>
</comment>
<evidence type="ECO:0000256" key="17">
    <source>
        <dbReference type="ARBA" id="ARBA00059240"/>
    </source>
</evidence>
<dbReference type="InterPro" id="IPR057598">
    <property type="entry name" value="Fn3_PTPRU"/>
</dbReference>
<dbReference type="GeneTree" id="ENSGT00940000156249"/>
<dbReference type="FunFam" id="3.90.190.10:FF:000003">
    <property type="entry name" value="receptor-type tyrosine-protein phosphatase kappa isoform X1"/>
    <property type="match status" value="1"/>
</dbReference>
<evidence type="ECO:0000256" key="5">
    <source>
        <dbReference type="ARBA" id="ARBA00022692"/>
    </source>
</evidence>
<dbReference type="Gene3D" id="2.60.40.10">
    <property type="entry name" value="Immunoglobulins"/>
    <property type="match status" value="4"/>
</dbReference>
<feature type="domain" description="MAM" evidence="22">
    <location>
        <begin position="25"/>
        <end position="185"/>
    </location>
</feature>
<organism evidence="25 26">
    <name type="scientific">Oncorhynchus mykiss</name>
    <name type="common">Rainbow trout</name>
    <name type="synonym">Salmo gairdneri</name>
    <dbReference type="NCBI Taxonomy" id="8022"/>
    <lineage>
        <taxon>Eukaryota</taxon>
        <taxon>Metazoa</taxon>
        <taxon>Chordata</taxon>
        <taxon>Craniata</taxon>
        <taxon>Vertebrata</taxon>
        <taxon>Euteleostomi</taxon>
        <taxon>Actinopterygii</taxon>
        <taxon>Neopterygii</taxon>
        <taxon>Teleostei</taxon>
        <taxon>Protacanthopterygii</taxon>
        <taxon>Salmoniformes</taxon>
        <taxon>Salmonidae</taxon>
        <taxon>Salmoninae</taxon>
        <taxon>Oncorhynchus</taxon>
    </lineage>
</organism>
<evidence type="ECO:0000256" key="15">
    <source>
        <dbReference type="ARBA" id="ARBA00023319"/>
    </source>
</evidence>
<dbReference type="FunFam" id="2.60.40.10:FF:000019">
    <property type="entry name" value="receptor-type tyrosine-protein phosphatase kappa isoform X2"/>
    <property type="match status" value="1"/>
</dbReference>
<keyword evidence="5" id="KW-0812">Transmembrane</keyword>
<evidence type="ECO:0000256" key="7">
    <source>
        <dbReference type="ARBA" id="ARBA00022737"/>
    </source>
</evidence>
<keyword evidence="26" id="KW-1185">Reference proteome</keyword>
<dbReference type="InterPro" id="IPR000387">
    <property type="entry name" value="Tyr_Pase_dom"/>
</dbReference>
<evidence type="ECO:0000256" key="14">
    <source>
        <dbReference type="ARBA" id="ARBA00023180"/>
    </source>
</evidence>
<dbReference type="GO" id="GO:0016020">
    <property type="term" value="C:membrane"/>
    <property type="evidence" value="ECO:0007669"/>
    <property type="project" value="UniProtKB-SubCell"/>
</dbReference>
<dbReference type="InterPro" id="IPR036116">
    <property type="entry name" value="FN3_sf"/>
</dbReference>
<sequence length="1459" mass="164492">MDTCRLGFILLYFSILSVGAQFTAGGCTFDDGPAQCDYQQDPYDDFDWTHVSAQEVPYLSSELPQGSYMMVDSSQHDAGEKARIQLPVMKENDTHCIDFNYLLYTQDGSSPGTLNILVKVNKGPLANPIWNVTSYTGKDWLRAELAVSTFWPNEYQVIFEAEVSDGKTGFIAIDDIQVLSYPCDKSPHFLRLGDVEVNAGQNATFQCIATGRDTMNNRLWLQRRNGEDIPVASTKNINHRRFAASFRLKEVTSLDQDLYRCVTQSERGSGVSNFAGLIVREPPRPIAPPQLLGVGPTYLLIQLNANSIFGDGPIILKEVEYRMTSGSWIETHAVNSPNYKLWHLDPDTEYEIRVLLTRPGEGGTGQPGPPLITRTKCAEPMRTPKRLKIAETQARFIAVDWESLGYNITRCHTFNVTICYRYYNANNQTKADCLDMDPKAPRHVVGNLPPNTNVSLKMILTNPEGRKESDETIIQTDEDVPGPVPSQSMKATPFEDRIFLYWKEPLEPNGIITQYEIAYSGIRSFDPSVPIMRPPLIVSLPWNTSHHVFNQLHPGTTYQFIIRASTVKGFGPPTTLNVTTNISAPTLEEYDGSEAFLNETATTITVLLKPAQAKGAPISAYQIVVEELNPHRTRREASSVDCYQVPVPFHSASSGGSSYYFAAELPPGNLPEPSPFTVGDNKTYHGFWNPPLTPRKNYNIYFQAVSSVEKESKTQCLRLATKGATEEPEVIPDPAKQTDRVVKIAGISAGVLVFILLVLVAILLVKKSHGGFTTKNWSVRKLAKKRKDAIGNTRQEMTHMVNAMDRSYADQSTLHTEDPMAVTFMDSHNFSNRLPNDPLVPTAVLVPITDENHTAAAAESSRLLDVPRYHCEGTESPYQTGQLHPAIRVADLLQHINLMKTSDSYGFKEEYESFFEGQSASWDVAKKDTNRTKNRYGNIIAYDHSRVILQPMEDDPSSDYINANYIDGYQRPSHYIATQGPVHETVYDFWRMVWQEQSACIVMVTNLVEVGRVKCYKYWPDDAEVYGDFKVTFVEVEPLAEYVVRTFTLERRGFNELREVKQFHFTGWPDHGVPYHATGLLSFIRRVKISNPPSAGPIVVHCSAGAGRTGCYIVIDIMLDMAEREGVVDIYNCVKALRSRRINMVQTEEQYIFIHDAILEACLCGETAIPACEYKAAYYDMIRIDSQSNSSHLKDEFQTLNSVTPQPQPEDCSIALLPRNHEKNRFMDMLPPDRCLPFLITIDGESSNYINAALMDSYRQPAAFIVTQHPLPNTVKDFWRLVYDYGCTSLVMLNEIDLAQGCPQYWPEEGTLRYGPVQVECMSCSMDCDVISRLFRICNLTRPQEGYLMVRQFQYLGWAAHREVPASKRSFLKLILQVDKWQEECEEGEGRTIIHCLNGGGRSGMFCAISIVCEMIKRQNVVDVFHAVKSLRNSKPNMVDSPDQYRFCYDLALEFIETS</sequence>
<feature type="domain" description="Tyrosine-protein phosphatase" evidence="20">
    <location>
        <begin position="1193"/>
        <end position="1455"/>
    </location>
</feature>
<evidence type="ECO:0000256" key="9">
    <source>
        <dbReference type="ARBA" id="ARBA00022912"/>
    </source>
</evidence>
<dbReference type="SUPFAM" id="SSF48726">
    <property type="entry name" value="Immunoglobulin"/>
    <property type="match status" value="1"/>
</dbReference>
<keyword evidence="14" id="KW-0325">Glycoprotein</keyword>
<dbReference type="PROSITE" id="PS51257">
    <property type="entry name" value="PROKAR_LIPOPROTEIN"/>
    <property type="match status" value="1"/>
</dbReference>
<dbReference type="CDD" id="cd14636">
    <property type="entry name" value="R-PTPc-K-2"/>
    <property type="match status" value="1"/>
</dbReference>
<dbReference type="PRINTS" id="PR00020">
    <property type="entry name" value="MAMDOMAIN"/>
</dbReference>
<dbReference type="PROSITE" id="PS50060">
    <property type="entry name" value="MAM_2"/>
    <property type="match status" value="1"/>
</dbReference>
<keyword evidence="13" id="KW-0675">Receptor</keyword>
<dbReference type="Gene3D" id="3.90.190.10">
    <property type="entry name" value="Protein tyrosine phosphatase superfamily"/>
    <property type="match status" value="2"/>
</dbReference>
<dbReference type="SMART" id="SM00409">
    <property type="entry name" value="IG"/>
    <property type="match status" value="1"/>
</dbReference>
<dbReference type="FunFam" id="2.60.120.200:FF:000006">
    <property type="entry name" value="receptor-type tyrosine-protein phosphatase T isoform X1"/>
    <property type="match status" value="1"/>
</dbReference>
<evidence type="ECO:0000259" key="22">
    <source>
        <dbReference type="PROSITE" id="PS50060"/>
    </source>
</evidence>
<dbReference type="InterPro" id="IPR003595">
    <property type="entry name" value="Tyr_Pase_cat"/>
</dbReference>
<name>A0A8C7U5L9_ONCMY</name>
<feature type="domain" description="Fibronectin type-III" evidence="24">
    <location>
        <begin position="383"/>
        <end position="479"/>
    </location>
</feature>
<evidence type="ECO:0000256" key="16">
    <source>
        <dbReference type="ARBA" id="ARBA00051722"/>
    </source>
</evidence>
<evidence type="ECO:0000256" key="18">
    <source>
        <dbReference type="ARBA" id="ARBA00069154"/>
    </source>
</evidence>
<dbReference type="FunFam" id="2.60.40.10:FF:000009">
    <property type="entry name" value="receptor-type tyrosine-protein phosphatase U isoform X1"/>
    <property type="match status" value="1"/>
</dbReference>
<protein>
    <recommendedName>
        <fullName evidence="18">Receptor-type tyrosine-protein phosphatase kappa</fullName>
        <ecNumber evidence="3">3.1.3.48</ecNumber>
    </recommendedName>
</protein>